<evidence type="ECO:0000313" key="2">
    <source>
        <dbReference type="EnsemblMetazoa" id="AMEC019787-PA"/>
    </source>
</evidence>
<evidence type="ECO:0000256" key="1">
    <source>
        <dbReference type="SAM" id="MobiDB-lite"/>
    </source>
</evidence>
<feature type="region of interest" description="Disordered" evidence="1">
    <location>
        <begin position="1"/>
        <end position="36"/>
    </location>
</feature>
<feature type="compositionally biased region" description="Polar residues" evidence="1">
    <location>
        <begin position="1"/>
        <end position="34"/>
    </location>
</feature>
<feature type="compositionally biased region" description="Basic and acidic residues" evidence="1">
    <location>
        <begin position="101"/>
        <end position="127"/>
    </location>
</feature>
<dbReference type="EnsemblMetazoa" id="AMEC019787-RA">
    <property type="protein sequence ID" value="AMEC019787-PA"/>
    <property type="gene ID" value="AMEC019787"/>
</dbReference>
<evidence type="ECO:0000313" key="3">
    <source>
        <dbReference type="Proteomes" id="UP000075902"/>
    </source>
</evidence>
<name>A0A182UG46_9DIPT</name>
<sequence length="228" mass="25190">MGNTQAQAGAQPNSATAEQQPAPRSSSKTPSLSKGRSFIKFGKRKQLLVEHDGHVLVGGRVGLEDDGLKPHDLVAAATADTEEDGFSNILLDASAQLDRTNSSRRERNESASEIAEKSADTNDRDEEKEFHYIQQQGTYRLIVLNGTCGSFTYVPHLMNCCEWDCVTLYSVPILELVLLVGYKIWLRCMHLTSLANVYGTHIISWETCSTLLHLTAPYCLTCFHATVD</sequence>
<proteinExistence type="predicted"/>
<keyword evidence="3" id="KW-1185">Reference proteome</keyword>
<organism evidence="2 3">
    <name type="scientific">Anopheles melas</name>
    <dbReference type="NCBI Taxonomy" id="34690"/>
    <lineage>
        <taxon>Eukaryota</taxon>
        <taxon>Metazoa</taxon>
        <taxon>Ecdysozoa</taxon>
        <taxon>Arthropoda</taxon>
        <taxon>Hexapoda</taxon>
        <taxon>Insecta</taxon>
        <taxon>Pterygota</taxon>
        <taxon>Neoptera</taxon>
        <taxon>Endopterygota</taxon>
        <taxon>Diptera</taxon>
        <taxon>Nematocera</taxon>
        <taxon>Culicoidea</taxon>
        <taxon>Culicidae</taxon>
        <taxon>Anophelinae</taxon>
        <taxon>Anopheles</taxon>
    </lineage>
</organism>
<dbReference type="STRING" id="34690.A0A182UG46"/>
<dbReference type="VEuPathDB" id="VectorBase:AMEC019787"/>
<protein>
    <submittedName>
        <fullName evidence="2">Uncharacterized protein</fullName>
    </submittedName>
</protein>
<reference evidence="3" key="1">
    <citation type="submission" date="2014-01" db="EMBL/GenBank/DDBJ databases">
        <title>The Genome Sequence of Anopheles melas CM1001059_A (V2).</title>
        <authorList>
            <consortium name="The Broad Institute Genomics Platform"/>
            <person name="Neafsey D.E."/>
            <person name="Besansky N."/>
            <person name="Howell P."/>
            <person name="Walton C."/>
            <person name="Young S.K."/>
            <person name="Zeng Q."/>
            <person name="Gargeya S."/>
            <person name="Fitzgerald M."/>
            <person name="Haas B."/>
            <person name="Abouelleil A."/>
            <person name="Allen A.W."/>
            <person name="Alvarado L."/>
            <person name="Arachchi H.M."/>
            <person name="Berlin A.M."/>
            <person name="Chapman S.B."/>
            <person name="Gainer-Dewar J."/>
            <person name="Goldberg J."/>
            <person name="Griggs A."/>
            <person name="Gujja S."/>
            <person name="Hansen M."/>
            <person name="Howarth C."/>
            <person name="Imamovic A."/>
            <person name="Ireland A."/>
            <person name="Larimer J."/>
            <person name="McCowan C."/>
            <person name="Murphy C."/>
            <person name="Pearson M."/>
            <person name="Poon T.W."/>
            <person name="Priest M."/>
            <person name="Roberts A."/>
            <person name="Saif S."/>
            <person name="Shea T."/>
            <person name="Sisk P."/>
            <person name="Sykes S."/>
            <person name="Wortman J."/>
            <person name="Nusbaum C."/>
            <person name="Birren B."/>
        </authorList>
    </citation>
    <scope>NUCLEOTIDE SEQUENCE [LARGE SCALE GENOMIC DNA]</scope>
    <source>
        <strain evidence="3">CM1001059</strain>
    </source>
</reference>
<dbReference type="Proteomes" id="UP000075902">
    <property type="component" value="Unassembled WGS sequence"/>
</dbReference>
<reference evidence="2" key="2">
    <citation type="submission" date="2020-05" db="UniProtKB">
        <authorList>
            <consortium name="EnsemblMetazoa"/>
        </authorList>
    </citation>
    <scope>IDENTIFICATION</scope>
    <source>
        <strain evidence="2">CM1001059</strain>
    </source>
</reference>
<dbReference type="AlphaFoldDB" id="A0A182UG46"/>
<accession>A0A182UG46</accession>
<feature type="region of interest" description="Disordered" evidence="1">
    <location>
        <begin position="99"/>
        <end position="127"/>
    </location>
</feature>